<dbReference type="Gene3D" id="3.50.50.60">
    <property type="entry name" value="FAD/NAD(P)-binding domain"/>
    <property type="match status" value="1"/>
</dbReference>
<dbReference type="InterPro" id="IPR006076">
    <property type="entry name" value="FAD-dep_OxRdtase"/>
</dbReference>
<dbReference type="CDD" id="cd09917">
    <property type="entry name" value="F-box_SF"/>
    <property type="match status" value="1"/>
</dbReference>
<feature type="domain" description="FAD dependent oxidoreductase" evidence="2">
    <location>
        <begin position="254"/>
        <end position="613"/>
    </location>
</feature>
<dbReference type="InterPro" id="IPR036188">
    <property type="entry name" value="FAD/NAD-bd_sf"/>
</dbReference>
<dbReference type="PANTHER" id="PTHR13847">
    <property type="entry name" value="SARCOSINE DEHYDROGENASE-RELATED"/>
    <property type="match status" value="1"/>
</dbReference>
<dbReference type="GO" id="GO:0005770">
    <property type="term" value="C:late endosome"/>
    <property type="evidence" value="ECO:0007669"/>
    <property type="project" value="TreeGrafter"/>
</dbReference>
<dbReference type="Gene3D" id="3.30.9.10">
    <property type="entry name" value="D-Amino Acid Oxidase, subunit A, domain 2"/>
    <property type="match status" value="1"/>
</dbReference>
<dbReference type="Pfam" id="PF01266">
    <property type="entry name" value="DAO"/>
    <property type="match status" value="1"/>
</dbReference>
<feature type="region of interest" description="Disordered" evidence="1">
    <location>
        <begin position="331"/>
        <end position="359"/>
    </location>
</feature>
<proteinExistence type="predicted"/>
<dbReference type="GO" id="GO:0042147">
    <property type="term" value="P:retrograde transport, endosome to Golgi"/>
    <property type="evidence" value="ECO:0007669"/>
    <property type="project" value="TreeGrafter"/>
</dbReference>
<feature type="compositionally biased region" description="Basic and acidic residues" evidence="1">
    <location>
        <begin position="335"/>
        <end position="345"/>
    </location>
</feature>
<dbReference type="EMBL" id="JANBPK010001473">
    <property type="protein sequence ID" value="KAJ2922926.1"/>
    <property type="molecule type" value="Genomic_DNA"/>
</dbReference>
<reference evidence="3" key="1">
    <citation type="submission" date="2022-06" db="EMBL/GenBank/DDBJ databases">
        <title>Genome Sequence of Candolleomyces eurysporus.</title>
        <authorList>
            <person name="Buettner E."/>
        </authorList>
    </citation>
    <scope>NUCLEOTIDE SEQUENCE</scope>
    <source>
        <strain evidence="3">VTCC 930004</strain>
    </source>
</reference>
<feature type="non-terminal residue" evidence="3">
    <location>
        <position position="633"/>
    </location>
</feature>
<gene>
    <name evidence="3" type="ORF">H1R20_g14207</name>
</gene>
<evidence type="ECO:0000313" key="4">
    <source>
        <dbReference type="Proteomes" id="UP001140091"/>
    </source>
</evidence>
<dbReference type="PANTHER" id="PTHR13847:SF150">
    <property type="entry name" value="OXIDOREDUCTASE TDA3-RELATED"/>
    <property type="match status" value="1"/>
</dbReference>
<protein>
    <recommendedName>
        <fullName evidence="2">FAD dependent oxidoreductase domain-containing protein</fullName>
    </recommendedName>
</protein>
<dbReference type="SUPFAM" id="SSF51905">
    <property type="entry name" value="FAD/NAD(P)-binding domain"/>
    <property type="match status" value="1"/>
</dbReference>
<evidence type="ECO:0000256" key="1">
    <source>
        <dbReference type="SAM" id="MobiDB-lite"/>
    </source>
</evidence>
<organism evidence="3 4">
    <name type="scientific">Candolleomyces eurysporus</name>
    <dbReference type="NCBI Taxonomy" id="2828524"/>
    <lineage>
        <taxon>Eukaryota</taxon>
        <taxon>Fungi</taxon>
        <taxon>Dikarya</taxon>
        <taxon>Basidiomycota</taxon>
        <taxon>Agaricomycotina</taxon>
        <taxon>Agaricomycetes</taxon>
        <taxon>Agaricomycetidae</taxon>
        <taxon>Agaricales</taxon>
        <taxon>Agaricineae</taxon>
        <taxon>Psathyrellaceae</taxon>
        <taxon>Candolleomyces</taxon>
    </lineage>
</organism>
<name>A0A9W8MA53_9AGAR</name>
<sequence>MTPARLFSSVRRRVQTQGTTTLDVAALKLPYEVWAHIFSYLELTVLVSRVAKVNSFFYDYVSAYRYRKAFVGEFASPRGLKQLLNLSPGTFLALYKHLPGLRSLSLHYYTLEHPDMVLPNTRHFIALVMMLYRSDDISNWKLEHLSVQRELAFSGHLWSLASLRDGGPCILLKLSSSSSSLALSTTYLQPGAKSKGTSVFRHVQSDNRYFSEHAKRTRRYDKPARRDYRWRNHRLYNRLLPNKSEKRAATKNAPVRVTLIEASQHGPAQGASGKAGGLVAKWAYPKELVRMSYPEHEKLAAEHNGKDRWGWRYVGCGSWEGRGDLDFEGAAEEAEGQKKSLEKELGLPGGSKPRARGRMEKGLPDDLLWVDEDLTDAYTPMAKDGDTAQVHPYLFTTSMFELAKENGLEYIHGLVAKVLKENGRVSGVEYRPSGGETTTTIAATHVVLAAGAWSPRIVEGLPIEVTRAHSVTIHPQVGVQISPYVLFTEISIPSSKETILRRTVSPEIYARPGNEVYACGPGDDTPLPTTVDEVTVDPKACEAIIQHVASISKELKNGTVDKRQACYLPTVSTGAGPIVGEADKIAKGLYLATGHTCWGICNAPGTALAITELILQGEILSGNIKKLRPSVVL</sequence>
<dbReference type="OrthoDB" id="498204at2759"/>
<comment type="caution">
    <text evidence="3">The sequence shown here is derived from an EMBL/GenBank/DDBJ whole genome shotgun (WGS) entry which is preliminary data.</text>
</comment>
<evidence type="ECO:0000259" key="2">
    <source>
        <dbReference type="Pfam" id="PF01266"/>
    </source>
</evidence>
<keyword evidence="4" id="KW-1185">Reference proteome</keyword>
<dbReference type="AlphaFoldDB" id="A0A9W8MA53"/>
<dbReference type="Proteomes" id="UP001140091">
    <property type="component" value="Unassembled WGS sequence"/>
</dbReference>
<accession>A0A9W8MA53</accession>
<dbReference type="GO" id="GO:0005829">
    <property type="term" value="C:cytosol"/>
    <property type="evidence" value="ECO:0007669"/>
    <property type="project" value="GOC"/>
</dbReference>
<evidence type="ECO:0000313" key="3">
    <source>
        <dbReference type="EMBL" id="KAJ2922926.1"/>
    </source>
</evidence>